<dbReference type="AlphaFoldDB" id="A0A317SRY9"/>
<organism evidence="4 5">
    <name type="scientific">Tuber magnatum</name>
    <name type="common">white Piedmont truffle</name>
    <dbReference type="NCBI Taxonomy" id="42249"/>
    <lineage>
        <taxon>Eukaryota</taxon>
        <taxon>Fungi</taxon>
        <taxon>Dikarya</taxon>
        <taxon>Ascomycota</taxon>
        <taxon>Pezizomycotina</taxon>
        <taxon>Pezizomycetes</taxon>
        <taxon>Pezizales</taxon>
        <taxon>Tuberaceae</taxon>
        <taxon>Tuber</taxon>
    </lineage>
</organism>
<keyword evidence="1" id="KW-0677">Repeat</keyword>
<dbReference type="PROSITE" id="PS50088">
    <property type="entry name" value="ANK_REPEAT"/>
    <property type="match status" value="1"/>
</dbReference>
<sequence>GETGTITRLLEWGLDVNAVNHSGRTLLHRTAMPDATAPDITRGWRVSIAELLLVHPDIEVNLVDRKGRTALRLAAVYGAGRLSKPLLEHPDIMLSIAHGYGDTPLHVAVGRQCKRTTHALLEAGADAVHHDGDGATP</sequence>
<comment type="caution">
    <text evidence="4">The sequence shown here is derived from an EMBL/GenBank/DDBJ whole genome shotgun (WGS) entry which is preliminary data.</text>
</comment>
<evidence type="ECO:0000256" key="3">
    <source>
        <dbReference type="PROSITE-ProRule" id="PRU00023"/>
    </source>
</evidence>
<dbReference type="Pfam" id="PF12796">
    <property type="entry name" value="Ank_2"/>
    <property type="match status" value="1"/>
</dbReference>
<protein>
    <submittedName>
        <fullName evidence="4">Ankyrin</fullName>
    </submittedName>
</protein>
<feature type="repeat" description="ANK" evidence="3">
    <location>
        <begin position="100"/>
        <end position="132"/>
    </location>
</feature>
<keyword evidence="2 3" id="KW-0040">ANK repeat</keyword>
<dbReference type="OrthoDB" id="21416at2759"/>
<dbReference type="PANTHER" id="PTHR24198:SF165">
    <property type="entry name" value="ANKYRIN REPEAT-CONTAINING PROTEIN-RELATED"/>
    <property type="match status" value="1"/>
</dbReference>
<evidence type="ECO:0000256" key="1">
    <source>
        <dbReference type="ARBA" id="ARBA00022737"/>
    </source>
</evidence>
<dbReference type="PANTHER" id="PTHR24198">
    <property type="entry name" value="ANKYRIN REPEAT AND PROTEIN KINASE DOMAIN-CONTAINING PROTEIN"/>
    <property type="match status" value="1"/>
</dbReference>
<reference evidence="4 5" key="1">
    <citation type="submission" date="2018-03" db="EMBL/GenBank/DDBJ databases">
        <title>Genomes of Pezizomycetes fungi and the evolution of truffles.</title>
        <authorList>
            <person name="Murat C."/>
            <person name="Payen T."/>
            <person name="Noel B."/>
            <person name="Kuo A."/>
            <person name="Martin F.M."/>
        </authorList>
    </citation>
    <scope>NUCLEOTIDE SEQUENCE [LARGE SCALE GENOMIC DNA]</scope>
    <source>
        <strain evidence="4">091103-1</strain>
    </source>
</reference>
<dbReference type="EMBL" id="PYWC01000025">
    <property type="protein sequence ID" value="PWW77212.1"/>
    <property type="molecule type" value="Genomic_DNA"/>
</dbReference>
<name>A0A317SRY9_9PEZI</name>
<dbReference type="InterPro" id="IPR036770">
    <property type="entry name" value="Ankyrin_rpt-contain_sf"/>
</dbReference>
<dbReference type="Gene3D" id="1.25.40.20">
    <property type="entry name" value="Ankyrin repeat-containing domain"/>
    <property type="match status" value="1"/>
</dbReference>
<proteinExistence type="predicted"/>
<evidence type="ECO:0000313" key="4">
    <source>
        <dbReference type="EMBL" id="PWW77212.1"/>
    </source>
</evidence>
<feature type="non-terminal residue" evidence="4">
    <location>
        <position position="137"/>
    </location>
</feature>
<dbReference type="Proteomes" id="UP000246991">
    <property type="component" value="Unassembled WGS sequence"/>
</dbReference>
<evidence type="ECO:0000313" key="5">
    <source>
        <dbReference type="Proteomes" id="UP000246991"/>
    </source>
</evidence>
<evidence type="ECO:0000256" key="2">
    <source>
        <dbReference type="ARBA" id="ARBA00023043"/>
    </source>
</evidence>
<dbReference type="InterPro" id="IPR002110">
    <property type="entry name" value="Ankyrin_rpt"/>
</dbReference>
<gene>
    <name evidence="4" type="ORF">C7212DRAFT_121292</name>
</gene>
<feature type="non-terminal residue" evidence="4">
    <location>
        <position position="1"/>
    </location>
</feature>
<dbReference type="SUPFAM" id="SSF48403">
    <property type="entry name" value="Ankyrin repeat"/>
    <property type="match status" value="1"/>
</dbReference>
<keyword evidence="5" id="KW-1185">Reference proteome</keyword>
<dbReference type="PROSITE" id="PS50297">
    <property type="entry name" value="ANK_REP_REGION"/>
    <property type="match status" value="1"/>
</dbReference>
<accession>A0A317SRY9</accession>